<gene>
    <name evidence="4" type="ORF">QNI16_18925</name>
</gene>
<dbReference type="InterPro" id="IPR050216">
    <property type="entry name" value="LRR_domain-containing"/>
</dbReference>
<dbReference type="Pfam" id="PF23598">
    <property type="entry name" value="LRR_14"/>
    <property type="match status" value="1"/>
</dbReference>
<dbReference type="PANTHER" id="PTHR48051:SF54">
    <property type="entry name" value="LEUCINE-RICH REPEAT-CONTAINING PROTEIN"/>
    <property type="match status" value="1"/>
</dbReference>
<evidence type="ECO:0000313" key="4">
    <source>
        <dbReference type="EMBL" id="MDJ1482585.1"/>
    </source>
</evidence>
<dbReference type="PROSITE" id="PS51450">
    <property type="entry name" value="LRR"/>
    <property type="match status" value="4"/>
</dbReference>
<dbReference type="EMBL" id="JASJOS010000008">
    <property type="protein sequence ID" value="MDJ1482585.1"/>
    <property type="molecule type" value="Genomic_DNA"/>
</dbReference>
<dbReference type="PANTHER" id="PTHR48051">
    <property type="match status" value="1"/>
</dbReference>
<comment type="caution">
    <text evidence="4">The sequence shown here is derived from an EMBL/GenBank/DDBJ whole genome shotgun (WGS) entry which is preliminary data.</text>
</comment>
<dbReference type="RefSeq" id="WP_313981849.1">
    <property type="nucleotide sequence ID" value="NZ_JASJOS010000008.1"/>
</dbReference>
<protein>
    <submittedName>
        <fullName evidence="4">Leucine-rich repeat domain-containing protein</fullName>
    </submittedName>
</protein>
<evidence type="ECO:0000256" key="1">
    <source>
        <dbReference type="ARBA" id="ARBA00022614"/>
    </source>
</evidence>
<organism evidence="4 5">
    <name type="scientific">Xanthocytophaga flava</name>
    <dbReference type="NCBI Taxonomy" id="3048013"/>
    <lineage>
        <taxon>Bacteria</taxon>
        <taxon>Pseudomonadati</taxon>
        <taxon>Bacteroidota</taxon>
        <taxon>Cytophagia</taxon>
        <taxon>Cytophagales</taxon>
        <taxon>Rhodocytophagaceae</taxon>
        <taxon>Xanthocytophaga</taxon>
    </lineage>
</organism>
<dbReference type="Gene3D" id="3.80.10.10">
    <property type="entry name" value="Ribonuclease Inhibitor"/>
    <property type="match status" value="1"/>
</dbReference>
<dbReference type="SMART" id="SM00369">
    <property type="entry name" value="LRR_TYP"/>
    <property type="match status" value="5"/>
</dbReference>
<evidence type="ECO:0000256" key="2">
    <source>
        <dbReference type="ARBA" id="ARBA00022737"/>
    </source>
</evidence>
<dbReference type="Proteomes" id="UP001241110">
    <property type="component" value="Unassembled WGS sequence"/>
</dbReference>
<feature type="domain" description="Disease resistance R13L4/SHOC-2-like LRR" evidence="3">
    <location>
        <begin position="144"/>
        <end position="229"/>
    </location>
</feature>
<dbReference type="InterPro" id="IPR001611">
    <property type="entry name" value="Leu-rich_rpt"/>
</dbReference>
<reference evidence="4" key="1">
    <citation type="submission" date="2023-05" db="EMBL/GenBank/DDBJ databases">
        <authorList>
            <person name="Zhang X."/>
        </authorList>
    </citation>
    <scope>NUCLEOTIDE SEQUENCE</scope>
    <source>
        <strain evidence="4">YF14B1</strain>
    </source>
</reference>
<dbReference type="InterPro" id="IPR003591">
    <property type="entry name" value="Leu-rich_rpt_typical-subtyp"/>
</dbReference>
<dbReference type="InterPro" id="IPR032675">
    <property type="entry name" value="LRR_dom_sf"/>
</dbReference>
<accession>A0AAE3QSA3</accession>
<dbReference type="InterPro" id="IPR055414">
    <property type="entry name" value="LRR_R13L4/SHOC2-like"/>
</dbReference>
<dbReference type="Pfam" id="PF00560">
    <property type="entry name" value="LRR_1"/>
    <property type="match status" value="1"/>
</dbReference>
<dbReference type="GO" id="GO:0005737">
    <property type="term" value="C:cytoplasm"/>
    <property type="evidence" value="ECO:0007669"/>
    <property type="project" value="TreeGrafter"/>
</dbReference>
<sequence>MKETSSEKENVMRLLLSGQQESIELGLAIAESLQIDIKVFLSEIETLYNWMTDAHQWEPEQWKIEGLPLSMKLAKLIPLTEIAHSGSQAPREFIRLFIIPAEIKYLVNLESLDLSLNSVYEIPPEIGFLTKLEDLDLSSNDLVSISPEIEKCQNLRSLNLHRTDLSNLPPEIGNCSQLFYLNLSYNKLKSLPSKIGELINLENLNLRYNQLTDLPEEIHQLVNLKYLDLAGNPLSIQEKDKIRCWLPNCAIIFE</sequence>
<proteinExistence type="predicted"/>
<evidence type="ECO:0000259" key="3">
    <source>
        <dbReference type="Pfam" id="PF23598"/>
    </source>
</evidence>
<keyword evidence="1" id="KW-0433">Leucine-rich repeat</keyword>
<dbReference type="SUPFAM" id="SSF52058">
    <property type="entry name" value="L domain-like"/>
    <property type="match status" value="1"/>
</dbReference>
<dbReference type="AlphaFoldDB" id="A0AAE3QSA3"/>
<name>A0AAE3QSA3_9BACT</name>
<evidence type="ECO:0000313" key="5">
    <source>
        <dbReference type="Proteomes" id="UP001241110"/>
    </source>
</evidence>
<keyword evidence="2" id="KW-0677">Repeat</keyword>